<proteinExistence type="predicted"/>
<feature type="region of interest" description="Disordered" evidence="1">
    <location>
        <begin position="50"/>
        <end position="101"/>
    </location>
</feature>
<organism evidence="2">
    <name type="scientific">Tanacetum cinerariifolium</name>
    <name type="common">Dalmatian daisy</name>
    <name type="synonym">Chrysanthemum cinerariifolium</name>
    <dbReference type="NCBI Taxonomy" id="118510"/>
    <lineage>
        <taxon>Eukaryota</taxon>
        <taxon>Viridiplantae</taxon>
        <taxon>Streptophyta</taxon>
        <taxon>Embryophyta</taxon>
        <taxon>Tracheophyta</taxon>
        <taxon>Spermatophyta</taxon>
        <taxon>Magnoliopsida</taxon>
        <taxon>eudicotyledons</taxon>
        <taxon>Gunneridae</taxon>
        <taxon>Pentapetalae</taxon>
        <taxon>asterids</taxon>
        <taxon>campanulids</taxon>
        <taxon>Asterales</taxon>
        <taxon>Asteraceae</taxon>
        <taxon>Asteroideae</taxon>
        <taxon>Anthemideae</taxon>
        <taxon>Anthemidinae</taxon>
        <taxon>Tanacetum</taxon>
    </lineage>
</organism>
<evidence type="ECO:0000313" key="2">
    <source>
        <dbReference type="EMBL" id="GFB03442.1"/>
    </source>
</evidence>
<sequence>MARHKEMYIISSHTKKIFANMRRIGAGFSRVITPLFDTMMVQAPVETHLTPIVDQPSTSKPQKNQKPKRKQRNEAEVSHDESEDEDHVSTPSSNPLPSGEDRFTLNELMVFCTSLQEHRKLRSRGIRRLKKIGSGRRVKSPMKKDSLGAKEDASKQRRMIEEIDQNA</sequence>
<protein>
    <submittedName>
        <fullName evidence="2">Uncharacterized protein</fullName>
    </submittedName>
</protein>
<comment type="caution">
    <text evidence="2">The sequence shown here is derived from an EMBL/GenBank/DDBJ whole genome shotgun (WGS) entry which is preliminary data.</text>
</comment>
<feature type="region of interest" description="Disordered" evidence="1">
    <location>
        <begin position="132"/>
        <end position="167"/>
    </location>
</feature>
<evidence type="ECO:0000256" key="1">
    <source>
        <dbReference type="SAM" id="MobiDB-lite"/>
    </source>
</evidence>
<reference evidence="2" key="1">
    <citation type="journal article" date="2019" name="Sci. Rep.">
        <title>Draft genome of Tanacetum cinerariifolium, the natural source of mosquito coil.</title>
        <authorList>
            <person name="Yamashiro T."/>
            <person name="Shiraishi A."/>
            <person name="Satake H."/>
            <person name="Nakayama K."/>
        </authorList>
    </citation>
    <scope>NUCLEOTIDE SEQUENCE</scope>
</reference>
<dbReference type="AlphaFoldDB" id="A0A699KPD2"/>
<dbReference type="EMBL" id="BKCJ010537956">
    <property type="protein sequence ID" value="GFB03442.1"/>
    <property type="molecule type" value="Genomic_DNA"/>
</dbReference>
<feature type="compositionally biased region" description="Basic and acidic residues" evidence="1">
    <location>
        <begin position="142"/>
        <end position="161"/>
    </location>
</feature>
<accession>A0A699KPD2</accession>
<feature type="non-terminal residue" evidence="2">
    <location>
        <position position="167"/>
    </location>
</feature>
<gene>
    <name evidence="2" type="ORF">Tci_675413</name>
</gene>
<feature type="compositionally biased region" description="Basic residues" evidence="1">
    <location>
        <begin position="132"/>
        <end position="141"/>
    </location>
</feature>
<name>A0A699KPD2_TANCI</name>